<proteinExistence type="predicted"/>
<dbReference type="Proteomes" id="UP000193560">
    <property type="component" value="Unassembled WGS sequence"/>
</dbReference>
<dbReference type="OrthoDB" id="2276720at2759"/>
<evidence type="ECO:0000313" key="2">
    <source>
        <dbReference type="EMBL" id="ORZ23174.1"/>
    </source>
</evidence>
<feature type="signal peptide" evidence="1">
    <location>
        <begin position="1"/>
        <end position="18"/>
    </location>
</feature>
<protein>
    <recommendedName>
        <fullName evidence="4">Ser-Thr-rich glycosyl-phosphatidyl-inositol-anchored membrane family-domain-containing protein</fullName>
    </recommendedName>
</protein>
<keyword evidence="1" id="KW-0732">Signal</keyword>
<reference evidence="2 3" key="1">
    <citation type="submission" date="2016-07" db="EMBL/GenBank/DDBJ databases">
        <title>Pervasive Adenine N6-methylation of Active Genes in Fungi.</title>
        <authorList>
            <consortium name="DOE Joint Genome Institute"/>
            <person name="Mondo S.J."/>
            <person name="Dannebaum R.O."/>
            <person name="Kuo R.C."/>
            <person name="Labutti K."/>
            <person name="Haridas S."/>
            <person name="Kuo A."/>
            <person name="Salamov A."/>
            <person name="Ahrendt S.R."/>
            <person name="Lipzen A."/>
            <person name="Sullivan W."/>
            <person name="Andreopoulos W.B."/>
            <person name="Clum A."/>
            <person name="Lindquist E."/>
            <person name="Daum C."/>
            <person name="Ramamoorthy G.K."/>
            <person name="Gryganskyi A."/>
            <person name="Culley D."/>
            <person name="Magnuson J.K."/>
            <person name="James T.Y."/>
            <person name="O'Malley M.A."/>
            <person name="Stajich J.E."/>
            <person name="Spatafora J.W."/>
            <person name="Visel A."/>
            <person name="Grigoriev I.V."/>
        </authorList>
    </citation>
    <scope>NUCLEOTIDE SEQUENCE [LARGE SCALE GENOMIC DNA]</scope>
    <source>
        <strain evidence="2 3">NRRL 1336</strain>
    </source>
</reference>
<gene>
    <name evidence="2" type="ORF">BCR42DRAFT_319305</name>
</gene>
<organism evidence="2 3">
    <name type="scientific">Absidia repens</name>
    <dbReference type="NCBI Taxonomy" id="90262"/>
    <lineage>
        <taxon>Eukaryota</taxon>
        <taxon>Fungi</taxon>
        <taxon>Fungi incertae sedis</taxon>
        <taxon>Mucoromycota</taxon>
        <taxon>Mucoromycotina</taxon>
        <taxon>Mucoromycetes</taxon>
        <taxon>Mucorales</taxon>
        <taxon>Cunninghamellaceae</taxon>
        <taxon>Absidia</taxon>
    </lineage>
</organism>
<sequence>MKFSVATIIAATIAAVSAQVTAPTGVFNVSSPTPNSPYVAQQILPCTYQLFQDVDTTGITMNINLVSAAAGSNVSLPISTNSDMSKSSNSAKQNGNTTYYEHSVNYMIPTTVAPGDYKVSFVANNAPFDIPITILPAASSSLISKSGSATGSSGAASTGGSIFTGSAPSRVNLDLTTKTLVALTAVAGVALAL</sequence>
<accession>A0A1X2IVU9</accession>
<feature type="chain" id="PRO_5012100674" description="Ser-Thr-rich glycosyl-phosphatidyl-inositol-anchored membrane family-domain-containing protein" evidence="1">
    <location>
        <begin position="19"/>
        <end position="193"/>
    </location>
</feature>
<evidence type="ECO:0008006" key="4">
    <source>
        <dbReference type="Google" id="ProtNLM"/>
    </source>
</evidence>
<dbReference type="EMBL" id="MCGE01000003">
    <property type="protein sequence ID" value="ORZ23174.1"/>
    <property type="molecule type" value="Genomic_DNA"/>
</dbReference>
<name>A0A1X2IVU9_9FUNG</name>
<evidence type="ECO:0000256" key="1">
    <source>
        <dbReference type="SAM" id="SignalP"/>
    </source>
</evidence>
<comment type="caution">
    <text evidence="2">The sequence shown here is derived from an EMBL/GenBank/DDBJ whole genome shotgun (WGS) entry which is preliminary data.</text>
</comment>
<evidence type="ECO:0000313" key="3">
    <source>
        <dbReference type="Proteomes" id="UP000193560"/>
    </source>
</evidence>
<keyword evidence="3" id="KW-1185">Reference proteome</keyword>
<dbReference type="AlphaFoldDB" id="A0A1X2IVU9"/>